<feature type="domain" description="EF-hand" evidence="3">
    <location>
        <begin position="89"/>
        <end position="124"/>
    </location>
</feature>
<dbReference type="PROSITE" id="PS50222">
    <property type="entry name" value="EF_HAND_2"/>
    <property type="match status" value="3"/>
</dbReference>
<feature type="domain" description="EF-hand" evidence="3">
    <location>
        <begin position="10"/>
        <end position="45"/>
    </location>
</feature>
<dbReference type="Gene3D" id="1.10.238.10">
    <property type="entry name" value="EF-hand"/>
    <property type="match status" value="1"/>
</dbReference>
<name>A0AAV2GRB0_9ROSI</name>
<dbReference type="AlphaFoldDB" id="A0AAV2GRB0"/>
<dbReference type="InterPro" id="IPR002048">
    <property type="entry name" value="EF_hand_dom"/>
</dbReference>
<dbReference type="Pfam" id="PF13499">
    <property type="entry name" value="EF-hand_7"/>
    <property type="match status" value="2"/>
</dbReference>
<dbReference type="CDD" id="cd00051">
    <property type="entry name" value="EFh"/>
    <property type="match status" value="1"/>
</dbReference>
<dbReference type="FunFam" id="1.10.238.10:FF:000178">
    <property type="entry name" value="Calmodulin-2 A"/>
    <property type="match status" value="1"/>
</dbReference>
<evidence type="ECO:0000313" key="5">
    <source>
        <dbReference type="Proteomes" id="UP001497516"/>
    </source>
</evidence>
<dbReference type="PANTHER" id="PTHR23050">
    <property type="entry name" value="CALCIUM BINDING PROTEIN"/>
    <property type="match status" value="1"/>
</dbReference>
<organism evidence="4 5">
    <name type="scientific">Linum trigynum</name>
    <dbReference type="NCBI Taxonomy" id="586398"/>
    <lineage>
        <taxon>Eukaryota</taxon>
        <taxon>Viridiplantae</taxon>
        <taxon>Streptophyta</taxon>
        <taxon>Embryophyta</taxon>
        <taxon>Tracheophyta</taxon>
        <taxon>Spermatophyta</taxon>
        <taxon>Magnoliopsida</taxon>
        <taxon>eudicotyledons</taxon>
        <taxon>Gunneridae</taxon>
        <taxon>Pentapetalae</taxon>
        <taxon>rosids</taxon>
        <taxon>fabids</taxon>
        <taxon>Malpighiales</taxon>
        <taxon>Linaceae</taxon>
        <taxon>Linum</taxon>
    </lineage>
</organism>
<evidence type="ECO:0000256" key="2">
    <source>
        <dbReference type="ARBA" id="ARBA00022837"/>
    </source>
</evidence>
<evidence type="ECO:0000259" key="3">
    <source>
        <dbReference type="PROSITE" id="PS50222"/>
    </source>
</evidence>
<accession>A0AAV2GRB0</accession>
<keyword evidence="5" id="KW-1185">Reference proteome</keyword>
<dbReference type="SMART" id="SM00054">
    <property type="entry name" value="EFh"/>
    <property type="match status" value="3"/>
</dbReference>
<dbReference type="InterPro" id="IPR050145">
    <property type="entry name" value="Centrin_CML-like"/>
</dbReference>
<gene>
    <name evidence="4" type="ORF">LTRI10_LOCUS52266</name>
</gene>
<evidence type="ECO:0000313" key="4">
    <source>
        <dbReference type="EMBL" id="CAL1413011.1"/>
    </source>
</evidence>
<reference evidence="4 5" key="1">
    <citation type="submission" date="2024-04" db="EMBL/GenBank/DDBJ databases">
        <authorList>
            <person name="Fracassetti M."/>
        </authorList>
    </citation>
    <scope>NUCLEOTIDE SEQUENCE [LARGE SCALE GENOMIC DNA]</scope>
</reference>
<sequence>MCPSGRTLVAATPELKSAFDVLDADRDGKIGSDDLRRFYAGFSNAGEEEEMIIGTMISVADSNKDGFVEFEEFERVVGGNDCKDKNSSAAGGVMAEVFKAMDKDGDGKLSHGDLKSYMHSAGFEASDDDIRAMIRLAGGGEENDAVSYEDLLRILNVNSSSPHWGRKSDGTMPRESRRSIDRELLFNLPHLSE</sequence>
<feature type="domain" description="EF-hand" evidence="3">
    <location>
        <begin position="48"/>
        <end position="83"/>
    </location>
</feature>
<dbReference type="InterPro" id="IPR011992">
    <property type="entry name" value="EF-hand-dom_pair"/>
</dbReference>
<dbReference type="PROSITE" id="PS00018">
    <property type="entry name" value="EF_HAND_1"/>
    <property type="match status" value="3"/>
</dbReference>
<dbReference type="GO" id="GO:0005509">
    <property type="term" value="F:calcium ion binding"/>
    <property type="evidence" value="ECO:0007669"/>
    <property type="project" value="InterPro"/>
</dbReference>
<dbReference type="SUPFAM" id="SSF47473">
    <property type="entry name" value="EF-hand"/>
    <property type="match status" value="1"/>
</dbReference>
<proteinExistence type="predicted"/>
<dbReference type="EMBL" id="OZ034822">
    <property type="protein sequence ID" value="CAL1413011.1"/>
    <property type="molecule type" value="Genomic_DNA"/>
</dbReference>
<keyword evidence="2" id="KW-0106">Calcium</keyword>
<protein>
    <recommendedName>
        <fullName evidence="3">EF-hand domain-containing protein</fullName>
    </recommendedName>
</protein>
<dbReference type="GO" id="GO:0043226">
    <property type="term" value="C:organelle"/>
    <property type="evidence" value="ECO:0007669"/>
    <property type="project" value="UniProtKB-ARBA"/>
</dbReference>
<dbReference type="Proteomes" id="UP001497516">
    <property type="component" value="Chromosome 9"/>
</dbReference>
<dbReference type="InterPro" id="IPR018247">
    <property type="entry name" value="EF_Hand_1_Ca_BS"/>
</dbReference>
<keyword evidence="1" id="KW-0677">Repeat</keyword>
<evidence type="ECO:0000256" key="1">
    <source>
        <dbReference type="ARBA" id="ARBA00022737"/>
    </source>
</evidence>